<evidence type="ECO:0000256" key="4">
    <source>
        <dbReference type="ARBA" id="ARBA00023274"/>
    </source>
</evidence>
<dbReference type="InterPro" id="IPR016082">
    <property type="entry name" value="Ribosomal_uL30_ferredoxin-like"/>
</dbReference>
<comment type="similarity">
    <text evidence="1 5">Belongs to the universal ribosomal protein uL30 family.</text>
</comment>
<dbReference type="PANTHER" id="PTHR15892:SF2">
    <property type="entry name" value="LARGE RIBOSOMAL SUBUNIT PROTEIN UL30M"/>
    <property type="match status" value="1"/>
</dbReference>
<name>A0A1J5P0E1_NEOTH</name>
<dbReference type="PIRSF" id="PIRSF002211">
    <property type="entry name" value="Ribosomal_L30_bac-type"/>
    <property type="match status" value="1"/>
</dbReference>
<dbReference type="NCBIfam" id="TIGR01308">
    <property type="entry name" value="rpmD_bact"/>
    <property type="match status" value="1"/>
</dbReference>
<dbReference type="Pfam" id="PF00327">
    <property type="entry name" value="Ribosomal_L30"/>
    <property type="match status" value="1"/>
</dbReference>
<dbReference type="InterPro" id="IPR005996">
    <property type="entry name" value="Ribosomal_uL30_bac-type"/>
</dbReference>
<evidence type="ECO:0000256" key="5">
    <source>
        <dbReference type="HAMAP-Rule" id="MF_01371"/>
    </source>
</evidence>
<evidence type="ECO:0000313" key="7">
    <source>
        <dbReference type="EMBL" id="OIQ59043.1"/>
    </source>
</evidence>
<evidence type="ECO:0000256" key="2">
    <source>
        <dbReference type="ARBA" id="ARBA00011838"/>
    </source>
</evidence>
<dbReference type="SUPFAM" id="SSF55129">
    <property type="entry name" value="Ribosomal protein L30p/L7e"/>
    <property type="match status" value="1"/>
</dbReference>
<gene>
    <name evidence="5 7" type="primary">rpmD</name>
    <name evidence="7" type="ORF">MOTE_14560</name>
</gene>
<organism evidence="7 8">
    <name type="scientific">Neomoorella thermoacetica</name>
    <name type="common">Clostridium thermoaceticum</name>
    <dbReference type="NCBI Taxonomy" id="1525"/>
    <lineage>
        <taxon>Bacteria</taxon>
        <taxon>Bacillati</taxon>
        <taxon>Bacillota</taxon>
        <taxon>Clostridia</taxon>
        <taxon>Neomoorellales</taxon>
        <taxon>Neomoorellaceae</taxon>
        <taxon>Neomoorella</taxon>
    </lineage>
</organism>
<dbReference type="GO" id="GO:0006412">
    <property type="term" value="P:translation"/>
    <property type="evidence" value="ECO:0007669"/>
    <property type="project" value="UniProtKB-UniRule"/>
</dbReference>
<evidence type="ECO:0000313" key="8">
    <source>
        <dbReference type="Proteomes" id="UP000182811"/>
    </source>
</evidence>
<dbReference type="Gene3D" id="3.30.1390.20">
    <property type="entry name" value="Ribosomal protein L30, ferredoxin-like fold domain"/>
    <property type="match status" value="1"/>
</dbReference>
<evidence type="ECO:0000256" key="1">
    <source>
        <dbReference type="ARBA" id="ARBA00007594"/>
    </source>
</evidence>
<feature type="domain" description="Large ribosomal subunit protein uL30-like ferredoxin-like fold" evidence="6">
    <location>
        <begin position="4"/>
        <end position="54"/>
    </location>
</feature>
<dbReference type="OrthoDB" id="9812790at2"/>
<comment type="caution">
    <text evidence="7">The sequence shown here is derived from an EMBL/GenBank/DDBJ whole genome shotgun (WGS) entry which is preliminary data.</text>
</comment>
<evidence type="ECO:0000256" key="3">
    <source>
        <dbReference type="ARBA" id="ARBA00022980"/>
    </source>
</evidence>
<proteinExistence type="inferred from homology"/>
<protein>
    <recommendedName>
        <fullName evidence="5">Large ribosomal subunit protein uL30</fullName>
    </recommendedName>
</protein>
<keyword evidence="3 5" id="KW-0689">Ribosomal protein</keyword>
<accession>A0A1J5P0E1</accession>
<dbReference type="EMBL" id="MDDC01000010">
    <property type="protein sequence ID" value="OIQ59043.1"/>
    <property type="molecule type" value="Genomic_DNA"/>
</dbReference>
<keyword evidence="4 5" id="KW-0687">Ribonucleoprotein</keyword>
<comment type="subunit">
    <text evidence="2 5">Part of the 50S ribosomal subunit.</text>
</comment>
<dbReference type="CDD" id="cd01658">
    <property type="entry name" value="Ribosomal_L30"/>
    <property type="match status" value="1"/>
</dbReference>
<dbReference type="HAMAP" id="MF_01371_B">
    <property type="entry name" value="Ribosomal_uL30_B"/>
    <property type="match status" value="1"/>
</dbReference>
<dbReference type="InterPro" id="IPR036919">
    <property type="entry name" value="Ribo_uL30_ferredoxin-like_sf"/>
</dbReference>
<dbReference type="Proteomes" id="UP000182811">
    <property type="component" value="Unassembled WGS sequence"/>
</dbReference>
<sequence>MANLRITLVKSLIGRPETERKTARALGLKKLRGQVVCPDTPAIRGQVQKLAHLVRVEAIE</sequence>
<reference evidence="7 8" key="1">
    <citation type="submission" date="2016-08" db="EMBL/GenBank/DDBJ databases">
        <title>Genome-based comparison of Moorella thermoacetic strains.</title>
        <authorList>
            <person name="Poehlein A."/>
            <person name="Bengelsdorf F.R."/>
            <person name="Esser C."/>
            <person name="Duerre P."/>
            <person name="Daniel R."/>
        </authorList>
    </citation>
    <scope>NUCLEOTIDE SEQUENCE [LARGE SCALE GENOMIC DNA]</scope>
    <source>
        <strain evidence="7 8">DSM 21394</strain>
    </source>
</reference>
<dbReference type="GO" id="GO:0022625">
    <property type="term" value="C:cytosolic large ribosomal subunit"/>
    <property type="evidence" value="ECO:0007669"/>
    <property type="project" value="TreeGrafter"/>
</dbReference>
<dbReference type="GO" id="GO:0003735">
    <property type="term" value="F:structural constituent of ribosome"/>
    <property type="evidence" value="ECO:0007669"/>
    <property type="project" value="InterPro"/>
</dbReference>
<dbReference type="PANTHER" id="PTHR15892">
    <property type="entry name" value="MITOCHONDRIAL RIBOSOMAL PROTEIN L30"/>
    <property type="match status" value="1"/>
</dbReference>
<dbReference type="AlphaFoldDB" id="A0A1J5P0E1"/>
<evidence type="ECO:0000259" key="6">
    <source>
        <dbReference type="Pfam" id="PF00327"/>
    </source>
</evidence>